<keyword evidence="1" id="KW-0863">Zinc-finger</keyword>
<dbReference type="PANTHER" id="PTHR24330">
    <property type="entry name" value="HOMEOBOX PROTEIN BARH-LIKE"/>
    <property type="match status" value="1"/>
</dbReference>
<evidence type="ECO:0000256" key="2">
    <source>
        <dbReference type="SAM" id="MobiDB-lite"/>
    </source>
</evidence>
<evidence type="ECO:0000313" key="4">
    <source>
        <dbReference type="EMBL" id="CAE8645834.1"/>
    </source>
</evidence>
<dbReference type="GO" id="GO:0008270">
    <property type="term" value="F:zinc ion binding"/>
    <property type="evidence" value="ECO:0007669"/>
    <property type="project" value="UniProtKB-KW"/>
</dbReference>
<dbReference type="Pfam" id="PF13639">
    <property type="entry name" value="zf-RING_2"/>
    <property type="match status" value="1"/>
</dbReference>
<feature type="region of interest" description="Disordered" evidence="2">
    <location>
        <begin position="628"/>
        <end position="647"/>
    </location>
</feature>
<proteinExistence type="predicted"/>
<accession>A0A813I2C0</accession>
<keyword evidence="1" id="KW-0479">Metal-binding</keyword>
<dbReference type="Proteomes" id="UP000626109">
    <property type="component" value="Unassembled WGS sequence"/>
</dbReference>
<reference evidence="4" key="1">
    <citation type="submission" date="2021-02" db="EMBL/GenBank/DDBJ databases">
        <authorList>
            <person name="Dougan E. K."/>
            <person name="Rhodes N."/>
            <person name="Thang M."/>
            <person name="Chan C."/>
        </authorList>
    </citation>
    <scope>NUCLEOTIDE SEQUENCE</scope>
</reference>
<dbReference type="SUPFAM" id="SSF57850">
    <property type="entry name" value="RING/U-box"/>
    <property type="match status" value="1"/>
</dbReference>
<evidence type="ECO:0000259" key="3">
    <source>
        <dbReference type="PROSITE" id="PS50089"/>
    </source>
</evidence>
<dbReference type="PANTHER" id="PTHR24330:SF19">
    <property type="entry name" value="MEDIATOR OF RNA POLYMERASE II TRANSCRIPTION SUBUNIT 29"/>
    <property type="match status" value="1"/>
</dbReference>
<comment type="caution">
    <text evidence="4">The sequence shown here is derived from an EMBL/GenBank/DDBJ whole genome shotgun (WGS) entry which is preliminary data.</text>
</comment>
<feature type="domain" description="RING-type" evidence="3">
    <location>
        <begin position="510"/>
        <end position="562"/>
    </location>
</feature>
<feature type="compositionally biased region" description="Low complexity" evidence="2">
    <location>
        <begin position="442"/>
        <end position="470"/>
    </location>
</feature>
<feature type="non-terminal residue" evidence="4">
    <location>
        <position position="1"/>
    </location>
</feature>
<dbReference type="PROSITE" id="PS50089">
    <property type="entry name" value="ZF_RING_2"/>
    <property type="match status" value="1"/>
</dbReference>
<evidence type="ECO:0000256" key="1">
    <source>
        <dbReference type="PROSITE-ProRule" id="PRU00175"/>
    </source>
</evidence>
<keyword evidence="1" id="KW-0862">Zinc</keyword>
<dbReference type="SMART" id="SM00184">
    <property type="entry name" value="RING"/>
    <property type="match status" value="1"/>
</dbReference>
<feature type="region of interest" description="Disordered" evidence="2">
    <location>
        <begin position="441"/>
        <end position="489"/>
    </location>
</feature>
<name>A0A813I2C0_POLGL</name>
<organism evidence="4 5">
    <name type="scientific">Polarella glacialis</name>
    <name type="common">Dinoflagellate</name>
    <dbReference type="NCBI Taxonomy" id="89957"/>
    <lineage>
        <taxon>Eukaryota</taxon>
        <taxon>Sar</taxon>
        <taxon>Alveolata</taxon>
        <taxon>Dinophyceae</taxon>
        <taxon>Suessiales</taxon>
        <taxon>Suessiaceae</taxon>
        <taxon>Polarella</taxon>
    </lineage>
</organism>
<dbReference type="Gene3D" id="3.30.40.10">
    <property type="entry name" value="Zinc/RING finger domain, C3HC4 (zinc finger)"/>
    <property type="match status" value="1"/>
</dbReference>
<dbReference type="AlphaFoldDB" id="A0A813I2C0"/>
<evidence type="ECO:0000313" key="5">
    <source>
        <dbReference type="Proteomes" id="UP000626109"/>
    </source>
</evidence>
<sequence length="647" mass="70959">MEPERSEDVENPEPSEHVALSGIEAAVAELWQYIPDFPLNIAGLITSFGSMEAMQETVRRLASMLRDVEVRDRTHLGSTVSNITQFLLLLAARPSPQNGAHLQAYIQSIQASLELRAAWPKEPGADPRVATLLEHADHIIYQHESEGLIRLQWVNPLPRPEWLQSGGYQCDVCIDPDLQLGYQHVTEDNARDHSSLLDHRVGYDVCAACAVKHLEQHRSHVGAWIAGCPRGSLRHVQRLSATTTMAPPQLCLQVHFSDPSAGTMVAEVDVQGSNGLHVAVAILPAREGSGLQIDEAVASQMLPEDASQLELPPGWLATGRALVAPELQQKRPQEAASEVQSQMDVLCARSGEVLRITAGPSRGTLLCSRPSAASPGSWEEALPFRAISFSERESHSTGEKCPHLSFQGIAREVCLKEPESSRILEELRGLASRAGVVHNIPRQQQQQQQQQQEQQQQQQQQERQQQQQQQCPSSGPTAATTTARATATTTTPGLAEGYFVSPEWATLSNCMICLDALGEETWVRGAPLRTKCGHFFHAMCLRKHLRNRLRQSEVQGVCPNCRAADPLQDAQHFGGTGTLHFTLTRDIHNRALDSDRCYHVVAVLCQDLEAVVDSSVLLSCATLRPGDAPLASPPPVESEIETLGTHR</sequence>
<dbReference type="SUPFAM" id="SSF81995">
    <property type="entry name" value="beta-sandwich domain of Sec23/24"/>
    <property type="match status" value="1"/>
</dbReference>
<gene>
    <name evidence="4" type="ORF">PGLA2088_LOCUS4259</name>
</gene>
<protein>
    <recommendedName>
        <fullName evidence="3">RING-type domain-containing protein</fullName>
    </recommendedName>
</protein>
<dbReference type="EMBL" id="CAJNNW010003888">
    <property type="protein sequence ID" value="CAE8645834.1"/>
    <property type="molecule type" value="Genomic_DNA"/>
</dbReference>
<feature type="compositionally biased region" description="Low complexity" evidence="2">
    <location>
        <begin position="477"/>
        <end position="489"/>
    </location>
</feature>
<dbReference type="InterPro" id="IPR001841">
    <property type="entry name" value="Znf_RING"/>
</dbReference>
<dbReference type="InterPro" id="IPR052145">
    <property type="entry name" value="Mediator/Homeobox_domain"/>
</dbReference>
<dbReference type="InterPro" id="IPR013083">
    <property type="entry name" value="Znf_RING/FYVE/PHD"/>
</dbReference>